<evidence type="ECO:0000313" key="11">
    <source>
        <dbReference type="Proteomes" id="UP000070250"/>
    </source>
</evidence>
<dbReference type="GO" id="GO:0003755">
    <property type="term" value="F:peptidyl-prolyl cis-trans isomerase activity"/>
    <property type="evidence" value="ECO:0007669"/>
    <property type="project" value="UniProtKB-UniRule"/>
</dbReference>
<organism evidence="10 11">
    <name type="scientific">Steroidobacter denitrificans</name>
    <dbReference type="NCBI Taxonomy" id="465721"/>
    <lineage>
        <taxon>Bacteria</taxon>
        <taxon>Pseudomonadati</taxon>
        <taxon>Pseudomonadota</taxon>
        <taxon>Gammaproteobacteria</taxon>
        <taxon>Steroidobacterales</taxon>
        <taxon>Steroidobacteraceae</taxon>
        <taxon>Steroidobacter</taxon>
    </lineage>
</organism>
<keyword evidence="8" id="KW-0472">Membrane</keyword>
<dbReference type="SUPFAM" id="SSF54534">
    <property type="entry name" value="FKBP-like"/>
    <property type="match status" value="2"/>
</dbReference>
<evidence type="ECO:0000256" key="1">
    <source>
        <dbReference type="ARBA" id="ARBA00022729"/>
    </source>
</evidence>
<evidence type="ECO:0000256" key="6">
    <source>
        <dbReference type="ARBA" id="ARBA00023235"/>
    </source>
</evidence>
<keyword evidence="11" id="KW-1185">Reference proteome</keyword>
<dbReference type="GO" id="GO:0043165">
    <property type="term" value="P:Gram-negative-bacterium-type cell outer membrane assembly"/>
    <property type="evidence" value="ECO:0007669"/>
    <property type="project" value="InterPro"/>
</dbReference>
<dbReference type="PROSITE" id="PS50198">
    <property type="entry name" value="PPIC_PPIASE_2"/>
    <property type="match status" value="2"/>
</dbReference>
<dbReference type="PANTHER" id="PTHR47637">
    <property type="entry name" value="CHAPERONE SURA"/>
    <property type="match status" value="1"/>
</dbReference>
<keyword evidence="3 7" id="KW-0574">Periplasm</keyword>
<evidence type="ECO:0000313" key="10">
    <source>
        <dbReference type="EMBL" id="AMN46707.1"/>
    </source>
</evidence>
<dbReference type="InterPro" id="IPR000297">
    <property type="entry name" value="PPIase_PpiC"/>
</dbReference>
<dbReference type="EC" id="5.2.1.8" evidence="7"/>
<dbReference type="SUPFAM" id="SSF109998">
    <property type="entry name" value="Triger factor/SurA peptide-binding domain-like"/>
    <property type="match status" value="1"/>
</dbReference>
<dbReference type="KEGG" id="sdf:ACG33_06275"/>
<dbReference type="Pfam" id="PF00639">
    <property type="entry name" value="Rotamase"/>
    <property type="match status" value="2"/>
</dbReference>
<comment type="subcellular location">
    <subcellularLocation>
        <location evidence="7">Periplasm</location>
    </subcellularLocation>
    <text evidence="7">Is capable of associating with the outer membrane.</text>
</comment>
<dbReference type="Proteomes" id="UP000070250">
    <property type="component" value="Chromosome"/>
</dbReference>
<dbReference type="Gene3D" id="1.10.4030.10">
    <property type="entry name" value="Porin chaperone SurA, peptide-binding domain"/>
    <property type="match status" value="1"/>
</dbReference>
<comment type="catalytic activity">
    <reaction evidence="7">
        <text>[protein]-peptidylproline (omega=180) = [protein]-peptidylproline (omega=0)</text>
        <dbReference type="Rhea" id="RHEA:16237"/>
        <dbReference type="Rhea" id="RHEA-COMP:10747"/>
        <dbReference type="Rhea" id="RHEA-COMP:10748"/>
        <dbReference type="ChEBI" id="CHEBI:83833"/>
        <dbReference type="ChEBI" id="CHEBI:83834"/>
        <dbReference type="EC" id="5.2.1.8"/>
    </reaction>
</comment>
<evidence type="ECO:0000256" key="3">
    <source>
        <dbReference type="ARBA" id="ARBA00022764"/>
    </source>
</evidence>
<dbReference type="InterPro" id="IPR046357">
    <property type="entry name" value="PPIase_dom_sf"/>
</dbReference>
<protein>
    <recommendedName>
        <fullName evidence="7">Chaperone SurA</fullName>
    </recommendedName>
    <alternativeName>
        <fullName evidence="7">Peptidyl-prolyl cis-trans isomerase SurA</fullName>
        <shortName evidence="7">PPIase SurA</shortName>
        <ecNumber evidence="7">5.2.1.8</ecNumber>
    </alternativeName>
    <alternativeName>
        <fullName evidence="7">Rotamase SurA</fullName>
    </alternativeName>
</protein>
<dbReference type="EMBL" id="CP011971">
    <property type="protein sequence ID" value="AMN46707.1"/>
    <property type="molecule type" value="Genomic_DNA"/>
</dbReference>
<dbReference type="InterPro" id="IPR050280">
    <property type="entry name" value="OMP_Chaperone_SurA"/>
</dbReference>
<evidence type="ECO:0000256" key="2">
    <source>
        <dbReference type="ARBA" id="ARBA00022737"/>
    </source>
</evidence>
<dbReference type="GO" id="GO:0051082">
    <property type="term" value="F:unfolded protein binding"/>
    <property type="evidence" value="ECO:0007669"/>
    <property type="project" value="UniProtKB-UniRule"/>
</dbReference>
<dbReference type="HAMAP" id="MF_01183">
    <property type="entry name" value="Chaperone_SurA"/>
    <property type="match status" value="1"/>
</dbReference>
<evidence type="ECO:0000256" key="7">
    <source>
        <dbReference type="HAMAP-Rule" id="MF_01183"/>
    </source>
</evidence>
<proteinExistence type="inferred from homology"/>
<evidence type="ECO:0000256" key="5">
    <source>
        <dbReference type="ARBA" id="ARBA00023186"/>
    </source>
</evidence>
<evidence type="ECO:0000256" key="8">
    <source>
        <dbReference type="SAM" id="Phobius"/>
    </source>
</evidence>
<comment type="function">
    <text evidence="7">Chaperone involved in the correct folding and assembly of outer membrane proteins. Recognizes specific patterns of aromatic residues and the orientation of their side chains, which are found more frequently in integral outer membrane proteins. May act in both early periplasmic and late outer membrane-associated steps of protein maturation.</text>
</comment>
<dbReference type="InterPro" id="IPR023034">
    <property type="entry name" value="PPIase_SurA"/>
</dbReference>
<evidence type="ECO:0000259" key="9">
    <source>
        <dbReference type="PROSITE" id="PS50198"/>
    </source>
</evidence>
<dbReference type="Gene3D" id="3.10.50.40">
    <property type="match status" value="2"/>
</dbReference>
<dbReference type="Pfam" id="PF09312">
    <property type="entry name" value="SurA_N"/>
    <property type="match status" value="1"/>
</dbReference>
<dbReference type="GO" id="GO:0050821">
    <property type="term" value="P:protein stabilization"/>
    <property type="evidence" value="ECO:0007669"/>
    <property type="project" value="InterPro"/>
</dbReference>
<dbReference type="AlphaFoldDB" id="A0A127F8H1"/>
<gene>
    <name evidence="7" type="primary">surA</name>
    <name evidence="10" type="ORF">ACG33_06275</name>
</gene>
<keyword evidence="4 7" id="KW-0697">Rotamase</keyword>
<feature type="transmembrane region" description="Helical" evidence="8">
    <location>
        <begin position="50"/>
        <end position="68"/>
    </location>
</feature>
<dbReference type="GO" id="GO:0006457">
    <property type="term" value="P:protein folding"/>
    <property type="evidence" value="ECO:0007669"/>
    <property type="project" value="UniProtKB-UniRule"/>
</dbReference>
<evidence type="ECO:0000256" key="4">
    <source>
        <dbReference type="ARBA" id="ARBA00023110"/>
    </source>
</evidence>
<sequence>MPNSHDTGRVPMPEPMIFAVPTSTGAAGSALPGRRDSAPRRRLRAVRPDSLFLAICLVLASLAGMAHAQTRELSANGTLLDRIAAVVNDGVVLNSELDKQTEDVIARLQQQNTDLPPRNVLRRQILERLVMEEIQVQRADRLGIQVSDEMLNGALDDVARRNDINFADLPQALAQQGMDYRDFRDEIRRQMTLQLLRQRDVIARINVSPRELEQFMARQRNAPDRNAEYNVSHILISVPAAASPEQIEARQKRAQEIHDRAAGGEDFAQLAVAYSDSSTNIEGGSLGWRRGSQLPSIVSDQIASMKTGDISTPVRTPSGFHIFRLNEMRGGVQQSVVAQVHARHILLRTNELEDDQTVQQKLADIRKRIVEGGEDFAAIASVTSQDPGSAADGGDLDWAGPGTFVPEFEQQLDRLSENQISEPFKTAFGWHIIQLLGRRMHDITDDVRRNRAFAELRESKAEEETELWLRRLRDEAFVEYRM</sequence>
<dbReference type="GO" id="GO:0042277">
    <property type="term" value="F:peptide binding"/>
    <property type="evidence" value="ECO:0007669"/>
    <property type="project" value="InterPro"/>
</dbReference>
<keyword evidence="5 7" id="KW-0143">Chaperone</keyword>
<dbReference type="InterPro" id="IPR027304">
    <property type="entry name" value="Trigger_fact/SurA_dom_sf"/>
</dbReference>
<dbReference type="STRING" id="465721.ACG33_06275"/>
<keyword evidence="1 7" id="KW-0732">Signal</keyword>
<reference evidence="10 11" key="1">
    <citation type="submission" date="2015-06" db="EMBL/GenBank/DDBJ databases">
        <title>A Comprehensive Approach to Explore the Metabolic and Phylogenetic Diversity of Bacterial Steroid Degradation in the Environment: Testosterone as an Example.</title>
        <authorList>
            <person name="Yang F.-C."/>
            <person name="Chen Y.-L."/>
            <person name="Yu C.-P."/>
            <person name="Tang S.-L."/>
            <person name="Wang P.-H."/>
            <person name="Ismail W."/>
            <person name="Wang C.-H."/>
            <person name="Yang C.-Y."/>
            <person name="Chiang Y.-R."/>
        </authorList>
    </citation>
    <scope>NUCLEOTIDE SEQUENCE [LARGE SCALE GENOMIC DNA]</scope>
    <source>
        <strain evidence="10 11">DSM 18526</strain>
    </source>
</reference>
<feature type="domain" description="PpiC" evidence="9">
    <location>
        <begin position="226"/>
        <end position="327"/>
    </location>
</feature>
<keyword evidence="8" id="KW-0812">Transmembrane</keyword>
<dbReference type="PATRIC" id="fig|465721.4.peg.1335"/>
<dbReference type="GO" id="GO:0030288">
    <property type="term" value="C:outer membrane-bounded periplasmic space"/>
    <property type="evidence" value="ECO:0007669"/>
    <property type="project" value="InterPro"/>
</dbReference>
<accession>A0A127F8H1</accession>
<keyword evidence="8" id="KW-1133">Transmembrane helix</keyword>
<name>A0A127F8H1_STEDE</name>
<keyword evidence="6 7" id="KW-0413">Isomerase</keyword>
<dbReference type="PANTHER" id="PTHR47637:SF1">
    <property type="entry name" value="CHAPERONE SURA"/>
    <property type="match status" value="1"/>
</dbReference>
<dbReference type="InterPro" id="IPR015391">
    <property type="entry name" value="SurA_N"/>
</dbReference>
<keyword evidence="2 7" id="KW-0677">Repeat</keyword>
<comment type="domain">
    <text evidence="7">The PPIase activity resides only in the second parvulin domain. The N-terminal region and the C-terminal tail are necessary and sufficient for the chaperone activity of SurA. The PPIase activity is dispensable for SurA to function as a chaperone. The N-terminal region and the C-terminal tail are also required for porin recognition.</text>
</comment>
<feature type="domain" description="PpiC" evidence="9">
    <location>
        <begin position="337"/>
        <end position="437"/>
    </location>
</feature>